<accession>A0AAW6RPK2</accession>
<dbReference type="AlphaFoldDB" id="A0AAW6RPK2"/>
<organism evidence="1 2">
    <name type="scientific">Ottowia cancrivicina</name>
    <dbReference type="NCBI Taxonomy" id="3040346"/>
    <lineage>
        <taxon>Bacteria</taxon>
        <taxon>Pseudomonadati</taxon>
        <taxon>Pseudomonadota</taxon>
        <taxon>Betaproteobacteria</taxon>
        <taxon>Burkholderiales</taxon>
        <taxon>Comamonadaceae</taxon>
        <taxon>Ottowia</taxon>
    </lineage>
</organism>
<comment type="caution">
    <text evidence="1">The sequence shown here is derived from an EMBL/GenBank/DDBJ whole genome shotgun (WGS) entry which is preliminary data.</text>
</comment>
<gene>
    <name evidence="1" type="ORF">QB898_13095</name>
</gene>
<evidence type="ECO:0000313" key="2">
    <source>
        <dbReference type="Proteomes" id="UP001237156"/>
    </source>
</evidence>
<feature type="non-terminal residue" evidence="1">
    <location>
        <position position="1"/>
    </location>
</feature>
<proteinExistence type="predicted"/>
<keyword evidence="2" id="KW-1185">Reference proteome</keyword>
<dbReference type="Proteomes" id="UP001237156">
    <property type="component" value="Unassembled WGS sequence"/>
</dbReference>
<protein>
    <submittedName>
        <fullName evidence="1">Uncharacterized protein</fullName>
    </submittedName>
</protein>
<evidence type="ECO:0000313" key="1">
    <source>
        <dbReference type="EMBL" id="MDG9700621.1"/>
    </source>
</evidence>
<sequence>DALQDLLALAFGRSLRALQRLFGFFHPGLEPFFYSNIYFFMSKTKKHKEHIKAAYFLDMR</sequence>
<reference evidence="1 2" key="1">
    <citation type="submission" date="2023-04" db="EMBL/GenBank/DDBJ databases">
        <title>Ottowia paracancer sp. nov., isolated from human stomach.</title>
        <authorList>
            <person name="Song Y."/>
        </authorList>
    </citation>
    <scope>NUCLEOTIDE SEQUENCE [LARGE SCALE GENOMIC DNA]</scope>
    <source>
        <strain evidence="1 2">10c7w1</strain>
    </source>
</reference>
<dbReference type="RefSeq" id="WP_279525300.1">
    <property type="nucleotide sequence ID" value="NZ_JARVII010000075.1"/>
</dbReference>
<dbReference type="EMBL" id="JARVII010000075">
    <property type="protein sequence ID" value="MDG9700621.1"/>
    <property type="molecule type" value="Genomic_DNA"/>
</dbReference>
<name>A0AAW6RPK2_9BURK</name>